<gene>
    <name evidence="2" type="ORF">SARC_03880</name>
</gene>
<dbReference type="GeneID" id="25904384"/>
<proteinExistence type="predicted"/>
<evidence type="ECO:0000256" key="1">
    <source>
        <dbReference type="SAM" id="MobiDB-lite"/>
    </source>
</evidence>
<keyword evidence="3" id="KW-1185">Reference proteome</keyword>
<evidence type="ECO:0000313" key="2">
    <source>
        <dbReference type="EMBL" id="KNC83892.1"/>
    </source>
</evidence>
<dbReference type="Proteomes" id="UP000054560">
    <property type="component" value="Unassembled WGS sequence"/>
</dbReference>
<protein>
    <submittedName>
        <fullName evidence="2">Uncharacterized protein</fullName>
    </submittedName>
</protein>
<reference evidence="2 3" key="1">
    <citation type="submission" date="2011-02" db="EMBL/GenBank/DDBJ databases">
        <title>The Genome Sequence of Sphaeroforma arctica JP610.</title>
        <authorList>
            <consortium name="The Broad Institute Genome Sequencing Platform"/>
            <person name="Russ C."/>
            <person name="Cuomo C."/>
            <person name="Young S.K."/>
            <person name="Zeng Q."/>
            <person name="Gargeya S."/>
            <person name="Alvarado L."/>
            <person name="Berlin A."/>
            <person name="Chapman S.B."/>
            <person name="Chen Z."/>
            <person name="Freedman E."/>
            <person name="Gellesch M."/>
            <person name="Goldberg J."/>
            <person name="Griggs A."/>
            <person name="Gujja S."/>
            <person name="Heilman E."/>
            <person name="Heiman D."/>
            <person name="Howarth C."/>
            <person name="Mehta T."/>
            <person name="Neiman D."/>
            <person name="Pearson M."/>
            <person name="Roberts A."/>
            <person name="Saif S."/>
            <person name="Shea T."/>
            <person name="Shenoy N."/>
            <person name="Sisk P."/>
            <person name="Stolte C."/>
            <person name="Sykes S."/>
            <person name="White J."/>
            <person name="Yandava C."/>
            <person name="Burger G."/>
            <person name="Gray M.W."/>
            <person name="Holland P.W.H."/>
            <person name="King N."/>
            <person name="Lang F.B.F."/>
            <person name="Roger A.J."/>
            <person name="Ruiz-Trillo I."/>
            <person name="Haas B."/>
            <person name="Nusbaum C."/>
            <person name="Birren B."/>
        </authorList>
    </citation>
    <scope>NUCLEOTIDE SEQUENCE [LARGE SCALE GENOMIC DNA]</scope>
    <source>
        <strain evidence="2 3">JP610</strain>
    </source>
</reference>
<dbReference type="RefSeq" id="XP_014157794.1">
    <property type="nucleotide sequence ID" value="XM_014302319.1"/>
</dbReference>
<sequence>MQAALWTRIKGEASVAKSIDLIGSFADAFVPEDASATIAVDIRRDDAIWEILQAGLGSSDSVTFKRAIVLLKTVLRSCEKSARPQKKYPNRKAKPAPPAECSGVRANQTAEKTEFRFTKHFYWSTENSATWDVLVRTFMAKAETSNHLSRQELQLWPMVLAAVDEDMQRTRNRHSVSDASHACVSGLLPWALCAFAVFFDYDSKYFRQQALRQLLCYNIPRHLPTIASSQPFIDFIFHNVFPVMARPAYYSVTMRNNAHTTDPAAYERPDPTAGRGGIITHTDTNVTPHKGKSTGQRTTPAIRDEISTGPIGSGDGISVPTGARGVTTTTATTATTTVGTTTVGVSIGGGSSGGGAGPGHLHKQLNGRGDADCVSDVVDTVTLLPQFFSDVAGLLPGAERRHFIRRFVEALRTVTDGVAVGVLSICLTAFAAITTHGHGNHGNGSLGNPVATCSETASCATTVYDRACMELLSGNVVHNIGKSSSHAWRVEAIRNIVTSICTLGSAPYTSVCTCDDACVCACACECVSPSHPADTPHPSAPTDVTAECVLWLVTSLVQLQGAGSGQLTYVQSLLNASSRGLCRLRVRGVTGKVRYFAQEIACLVGSFSPVLSAEGQGRGAGDRFSGPLDEDAVELYHARALGLAAVVTALAQYPHSAEEGDHADTQADKEVRYVVEAALRSVARTLGQGVTSLCGVRGSPGNAAAGTARRTDTYTDIDTDTGRPLFTAVMYSAGALLNHSLELWARHPSPLTQSMYAQVLGGRTEPGPTGPKEAQKSDSGTLCGGAAVGVSVALLHALNELLNKAQYGSHAAVAPSVILLASLHTHVLEHVYKTDANFELEAYLESRCVTDLAHICTLPYMDTVNTADVGGTETMETKVNVRKAKSRFFLLQTTPCHSPLCSIAYHKTLCSERIAGSDNVTCAPFFASVLSLGSIAHRHEDWLIAPRAKQDSLIPSHAKQDIPHPSPTSCPETQQQSHARTPTGRVPTSVSTEEDIAAVCDRLGLSVVSVDTWREVIRTLNGVVVMRAQAQSLGHWGTHFAIASDGVMRMAFRRVLANCTVGGAFDGAWFPLQLSRLGHMLQPHCYRL</sequence>
<feature type="region of interest" description="Disordered" evidence="1">
    <location>
        <begin position="957"/>
        <end position="990"/>
    </location>
</feature>
<feature type="region of interest" description="Disordered" evidence="1">
    <location>
        <begin position="82"/>
        <end position="105"/>
    </location>
</feature>
<accession>A0A0L0G455</accession>
<feature type="compositionally biased region" description="Polar residues" evidence="1">
    <location>
        <begin position="967"/>
        <end position="990"/>
    </location>
</feature>
<dbReference type="AlphaFoldDB" id="A0A0L0G455"/>
<evidence type="ECO:0000313" key="3">
    <source>
        <dbReference type="Proteomes" id="UP000054560"/>
    </source>
</evidence>
<organism evidence="2 3">
    <name type="scientific">Sphaeroforma arctica JP610</name>
    <dbReference type="NCBI Taxonomy" id="667725"/>
    <lineage>
        <taxon>Eukaryota</taxon>
        <taxon>Ichthyosporea</taxon>
        <taxon>Ichthyophonida</taxon>
        <taxon>Sphaeroforma</taxon>
    </lineage>
</organism>
<dbReference type="EMBL" id="KQ241803">
    <property type="protein sequence ID" value="KNC83892.1"/>
    <property type="molecule type" value="Genomic_DNA"/>
</dbReference>
<feature type="compositionally biased region" description="Basic residues" evidence="1">
    <location>
        <begin position="83"/>
        <end position="94"/>
    </location>
</feature>
<name>A0A0L0G455_9EUKA</name>